<accession>A0A2P4Y8A9</accession>
<evidence type="ECO:0000259" key="3">
    <source>
        <dbReference type="Pfam" id="PF25597"/>
    </source>
</evidence>
<dbReference type="InterPro" id="IPR057670">
    <property type="entry name" value="SH3_retrovirus"/>
</dbReference>
<dbReference type="AlphaFoldDB" id="A0A2P4Y8A9"/>
<feature type="compositionally biased region" description="Basic and acidic residues" evidence="1">
    <location>
        <begin position="166"/>
        <end position="185"/>
    </location>
</feature>
<feature type="region of interest" description="Disordered" evidence="1">
    <location>
        <begin position="100"/>
        <end position="122"/>
    </location>
</feature>
<dbReference type="Pfam" id="PF07727">
    <property type="entry name" value="RVT_2"/>
    <property type="match status" value="1"/>
</dbReference>
<dbReference type="EMBL" id="NCKW01004944">
    <property type="protein sequence ID" value="POM74042.1"/>
    <property type="molecule type" value="Genomic_DNA"/>
</dbReference>
<reference evidence="4 5" key="1">
    <citation type="journal article" date="2017" name="Genome Biol. Evol.">
        <title>Phytophthora megakarya and P. palmivora, closely related causal agents of cacao black pod rot, underwent increases in genome sizes and gene numbers by different mechanisms.</title>
        <authorList>
            <person name="Ali S.S."/>
            <person name="Shao J."/>
            <person name="Lary D.J."/>
            <person name="Kronmiller B."/>
            <person name="Shen D."/>
            <person name="Strem M.D."/>
            <person name="Amoako-Attah I."/>
            <person name="Akrofi A.Y."/>
            <person name="Begoude B.A."/>
            <person name="Ten Hoopen G.M."/>
            <person name="Coulibaly K."/>
            <person name="Kebe B.I."/>
            <person name="Melnick R.L."/>
            <person name="Guiltinan M.J."/>
            <person name="Tyler B.M."/>
            <person name="Meinhardt L.W."/>
            <person name="Bailey B.A."/>
        </authorList>
    </citation>
    <scope>NUCLEOTIDE SEQUENCE [LARGE SCALE GENOMIC DNA]</scope>
    <source>
        <strain evidence="5">sbr112.9</strain>
    </source>
</reference>
<proteinExistence type="predicted"/>
<feature type="domain" description="Retroviral polymerase SH3-like" evidence="3">
    <location>
        <begin position="25"/>
        <end position="81"/>
    </location>
</feature>
<evidence type="ECO:0000259" key="2">
    <source>
        <dbReference type="Pfam" id="PF07727"/>
    </source>
</evidence>
<feature type="region of interest" description="Disordered" evidence="1">
    <location>
        <begin position="146"/>
        <end position="213"/>
    </location>
</feature>
<sequence length="417" mass="46648">MDATPFEVCFKVKPRLEHLRVFGSLGYGHIDDVKKTKLESKSFRCMFLGYANNAKGYHVYDLEASKVKISRSVKLDDRKVGRIYDSPSSQHHGTVIHVTKDGDEGTVPVDEEQQSAAEKPMEAAEKPILDVEMDDVEPEMNVEEVMQLPPPERSGSTGLELTPPKYQEDRLVFHPESERSRRSREPAFLLENGHNDGEGSRAEGSNGPPSPKRARIDEDGLIAEVVVAYVANIVEVTDVPTTYAEAMASNEADGWRKAMNAELYSHEKNATWTLVPCGPDKRIIGCRWVCAKKRDENGRVTRYKSRLVAKGFKQKDGIYFFETYSPVANMNSIRVVLAVCEAFDYIMEQLDADTVFLNSGLSDIVFTEIPHGVKNAKGMVCKLLKAIYGLKQAASAWNKTIRRVFLQNGFKSCGTDQ</sequence>
<protein>
    <submittedName>
        <fullName evidence="4">Integrase catalytic core protein</fullName>
    </submittedName>
</protein>
<dbReference type="InterPro" id="IPR013103">
    <property type="entry name" value="RVT_2"/>
</dbReference>
<comment type="caution">
    <text evidence="4">The sequence shown here is derived from an EMBL/GenBank/DDBJ whole genome shotgun (WGS) entry which is preliminary data.</text>
</comment>
<dbReference type="OrthoDB" id="122357at2759"/>
<dbReference type="Pfam" id="PF25597">
    <property type="entry name" value="SH3_retrovirus"/>
    <property type="match status" value="1"/>
</dbReference>
<feature type="domain" description="Reverse transcriptase Ty1/copia-type" evidence="2">
    <location>
        <begin position="269"/>
        <end position="413"/>
    </location>
</feature>
<dbReference type="Proteomes" id="UP000237271">
    <property type="component" value="Unassembled WGS sequence"/>
</dbReference>
<name>A0A2P4Y8A9_9STRA</name>
<keyword evidence="5" id="KW-1185">Reference proteome</keyword>
<evidence type="ECO:0000313" key="4">
    <source>
        <dbReference type="EMBL" id="POM74042.1"/>
    </source>
</evidence>
<evidence type="ECO:0000313" key="5">
    <source>
        <dbReference type="Proteomes" id="UP000237271"/>
    </source>
</evidence>
<evidence type="ECO:0000256" key="1">
    <source>
        <dbReference type="SAM" id="MobiDB-lite"/>
    </source>
</evidence>
<gene>
    <name evidence="4" type="ORF">PHPALM_9055</name>
</gene>
<organism evidence="4 5">
    <name type="scientific">Phytophthora palmivora</name>
    <dbReference type="NCBI Taxonomy" id="4796"/>
    <lineage>
        <taxon>Eukaryota</taxon>
        <taxon>Sar</taxon>
        <taxon>Stramenopiles</taxon>
        <taxon>Oomycota</taxon>
        <taxon>Peronosporomycetes</taxon>
        <taxon>Peronosporales</taxon>
        <taxon>Peronosporaceae</taxon>
        <taxon>Phytophthora</taxon>
    </lineage>
</organism>